<gene>
    <name evidence="2" type="ORF">AKJ51_02400</name>
</gene>
<protein>
    <recommendedName>
        <fullName evidence="4">DUF559 domain-containing protein</fullName>
    </recommendedName>
</protein>
<keyword evidence="3" id="KW-1185">Reference proteome</keyword>
<sequence length="152" mass="18146">MGRHYNQRRQSSYRSRGERKIADFLTDTGLSFRYEAPLLVEDKGKPKIWYPDFKLPDYHMVIEYFGIRGDPGYRRMKDRKRKVYKANNIPAFLITPEDFERGWEDNLLEKIGGLLKRRACHFDRLQRSYRHSPKSSSDESKTGRKISAQRRV</sequence>
<dbReference type="AlphaFoldDB" id="A0A133VKL0"/>
<evidence type="ECO:0000313" key="2">
    <source>
        <dbReference type="EMBL" id="KXB06971.1"/>
    </source>
</evidence>
<evidence type="ECO:0000313" key="3">
    <source>
        <dbReference type="Proteomes" id="UP000070263"/>
    </source>
</evidence>
<accession>A0A133VKL0</accession>
<reference evidence="2 3" key="1">
    <citation type="journal article" date="2016" name="Sci. Rep.">
        <title>Metabolic traits of an uncultured archaeal lineage -MSBL1- from brine pools of the Red Sea.</title>
        <authorList>
            <person name="Mwirichia R."/>
            <person name="Alam I."/>
            <person name="Rashid M."/>
            <person name="Vinu M."/>
            <person name="Ba-Alawi W."/>
            <person name="Anthony Kamau A."/>
            <person name="Kamanda Ngugi D."/>
            <person name="Goker M."/>
            <person name="Klenk H.P."/>
            <person name="Bajic V."/>
            <person name="Stingl U."/>
        </authorList>
    </citation>
    <scope>NUCLEOTIDE SEQUENCE [LARGE SCALE GENOMIC DNA]</scope>
    <source>
        <strain evidence="2">SCGC-AAA382A20</strain>
    </source>
</reference>
<feature type="compositionally biased region" description="Basic residues" evidence="1">
    <location>
        <begin position="143"/>
        <end position="152"/>
    </location>
</feature>
<feature type="region of interest" description="Disordered" evidence="1">
    <location>
        <begin position="128"/>
        <end position="152"/>
    </location>
</feature>
<dbReference type="Proteomes" id="UP000070263">
    <property type="component" value="Unassembled WGS sequence"/>
</dbReference>
<organism evidence="2 3">
    <name type="scientific">candidate division MSBL1 archaeon SCGC-AAA382A20</name>
    <dbReference type="NCBI Taxonomy" id="1698280"/>
    <lineage>
        <taxon>Archaea</taxon>
        <taxon>Methanobacteriati</taxon>
        <taxon>Methanobacteriota</taxon>
        <taxon>candidate division MSBL1</taxon>
    </lineage>
</organism>
<comment type="caution">
    <text evidence="2">The sequence shown here is derived from an EMBL/GenBank/DDBJ whole genome shotgun (WGS) entry which is preliminary data.</text>
</comment>
<proteinExistence type="predicted"/>
<dbReference type="Gene3D" id="3.40.91.30">
    <property type="match status" value="1"/>
</dbReference>
<evidence type="ECO:0000256" key="1">
    <source>
        <dbReference type="SAM" id="MobiDB-lite"/>
    </source>
</evidence>
<name>A0A133VKL0_9EURY</name>
<dbReference type="EMBL" id="LHYE01000022">
    <property type="protein sequence ID" value="KXB06971.1"/>
    <property type="molecule type" value="Genomic_DNA"/>
</dbReference>
<evidence type="ECO:0008006" key="4">
    <source>
        <dbReference type="Google" id="ProtNLM"/>
    </source>
</evidence>